<dbReference type="EMBL" id="QRTF01000046">
    <property type="protein sequence ID" value="RGQ45665.1"/>
    <property type="molecule type" value="Genomic_DNA"/>
</dbReference>
<proteinExistence type="predicted"/>
<gene>
    <name evidence="1" type="ORF">DWY96_15235</name>
</gene>
<dbReference type="AlphaFoldDB" id="A0A412B1X0"/>
<reference evidence="1 2" key="1">
    <citation type="submission" date="2018-08" db="EMBL/GenBank/DDBJ databases">
        <title>A genome reference for cultivated species of the human gut microbiota.</title>
        <authorList>
            <person name="Zou Y."/>
            <person name="Xue W."/>
            <person name="Luo G."/>
        </authorList>
    </citation>
    <scope>NUCLEOTIDE SEQUENCE [LARGE SCALE GENOMIC DNA]</scope>
    <source>
        <strain evidence="1 2">AF28-15</strain>
    </source>
</reference>
<organism evidence="1 2">
    <name type="scientific">Roseburia inulinivorans</name>
    <dbReference type="NCBI Taxonomy" id="360807"/>
    <lineage>
        <taxon>Bacteria</taxon>
        <taxon>Bacillati</taxon>
        <taxon>Bacillota</taxon>
        <taxon>Clostridia</taxon>
        <taxon>Lachnospirales</taxon>
        <taxon>Lachnospiraceae</taxon>
        <taxon>Roseburia</taxon>
    </lineage>
</organism>
<comment type="caution">
    <text evidence="1">The sequence shown here is derived from an EMBL/GenBank/DDBJ whole genome shotgun (WGS) entry which is preliminary data.</text>
</comment>
<feature type="non-terminal residue" evidence="1">
    <location>
        <position position="1"/>
    </location>
</feature>
<evidence type="ECO:0000313" key="1">
    <source>
        <dbReference type="EMBL" id="RGQ45665.1"/>
    </source>
</evidence>
<sequence length="134" mass="14906">ENTNQKGTNYKWEMCKAGNILSELAQGKSVCGYLYSNEEVLSVCEKVRISPGFFSIDAGAGKHTYLLQESGKTINVDAKIKQLNDINWIEIGYKEGDTFSVYGKEYAIDSSGHINVSAEDEFTSTEIKYPSRSI</sequence>
<accession>A0A412B1X0</accession>
<protein>
    <submittedName>
        <fullName evidence="1">Uncharacterized protein</fullName>
    </submittedName>
</protein>
<dbReference type="Proteomes" id="UP000283738">
    <property type="component" value="Unassembled WGS sequence"/>
</dbReference>
<evidence type="ECO:0000313" key="2">
    <source>
        <dbReference type="Proteomes" id="UP000283738"/>
    </source>
</evidence>
<name>A0A412B1X0_9FIRM</name>